<dbReference type="Gene3D" id="1.20.1560.10">
    <property type="entry name" value="ABC transporter type 1, transmembrane domain"/>
    <property type="match status" value="1"/>
</dbReference>
<dbReference type="PANTHER" id="PTHR24221:SF654">
    <property type="entry name" value="ATP-BINDING CASSETTE SUB-FAMILY B MEMBER 6"/>
    <property type="match status" value="1"/>
</dbReference>
<keyword evidence="5 7" id="KW-1133">Transmembrane helix</keyword>
<dbReference type="Gene3D" id="3.40.50.300">
    <property type="entry name" value="P-loop containing nucleotide triphosphate hydrolases"/>
    <property type="match status" value="1"/>
</dbReference>
<keyword evidence="6 7" id="KW-0472">Membrane</keyword>
<evidence type="ECO:0000256" key="3">
    <source>
        <dbReference type="ARBA" id="ARBA00022741"/>
    </source>
</evidence>
<evidence type="ECO:0000256" key="1">
    <source>
        <dbReference type="ARBA" id="ARBA00004651"/>
    </source>
</evidence>
<dbReference type="InterPro" id="IPR039421">
    <property type="entry name" value="Type_1_exporter"/>
</dbReference>
<dbReference type="InterPro" id="IPR036640">
    <property type="entry name" value="ABC1_TM_sf"/>
</dbReference>
<feature type="domain" description="ABC transmembrane type-1" evidence="9">
    <location>
        <begin position="36"/>
        <end position="317"/>
    </location>
</feature>
<protein>
    <submittedName>
        <fullName evidence="10">ABC transporter ATP-binding protein</fullName>
    </submittedName>
</protein>
<gene>
    <name evidence="10" type="ORF">ACFFK0_29080</name>
</gene>
<accession>A0ABV6DUW8</accession>
<dbReference type="GO" id="GO:0005524">
    <property type="term" value="F:ATP binding"/>
    <property type="evidence" value="ECO:0007669"/>
    <property type="project" value="UniProtKB-KW"/>
</dbReference>
<evidence type="ECO:0000259" key="9">
    <source>
        <dbReference type="PROSITE" id="PS50929"/>
    </source>
</evidence>
<keyword evidence="3" id="KW-0547">Nucleotide-binding</keyword>
<dbReference type="EMBL" id="JBHLWN010000121">
    <property type="protein sequence ID" value="MFC0216455.1"/>
    <property type="molecule type" value="Genomic_DNA"/>
</dbReference>
<keyword evidence="2 7" id="KW-0812">Transmembrane</keyword>
<dbReference type="SMART" id="SM00382">
    <property type="entry name" value="AAA"/>
    <property type="match status" value="1"/>
</dbReference>
<evidence type="ECO:0000256" key="4">
    <source>
        <dbReference type="ARBA" id="ARBA00022840"/>
    </source>
</evidence>
<feature type="transmembrane region" description="Helical" evidence="7">
    <location>
        <begin position="179"/>
        <end position="196"/>
    </location>
</feature>
<dbReference type="Pfam" id="PF00005">
    <property type="entry name" value="ABC_tran"/>
    <property type="match status" value="1"/>
</dbReference>
<feature type="domain" description="ABC transporter" evidence="8">
    <location>
        <begin position="358"/>
        <end position="594"/>
    </location>
</feature>
<evidence type="ECO:0000313" key="11">
    <source>
        <dbReference type="Proteomes" id="UP001589776"/>
    </source>
</evidence>
<dbReference type="Pfam" id="PF00664">
    <property type="entry name" value="ABC_membrane"/>
    <property type="match status" value="1"/>
</dbReference>
<feature type="transmembrane region" description="Helical" evidence="7">
    <location>
        <begin position="73"/>
        <end position="92"/>
    </location>
</feature>
<dbReference type="SUPFAM" id="SSF90123">
    <property type="entry name" value="ABC transporter transmembrane region"/>
    <property type="match status" value="1"/>
</dbReference>
<dbReference type="RefSeq" id="WP_377474658.1">
    <property type="nucleotide sequence ID" value="NZ_JBHLWN010000121.1"/>
</dbReference>
<evidence type="ECO:0000256" key="5">
    <source>
        <dbReference type="ARBA" id="ARBA00022989"/>
    </source>
</evidence>
<keyword evidence="11" id="KW-1185">Reference proteome</keyword>
<dbReference type="InterPro" id="IPR003593">
    <property type="entry name" value="AAA+_ATPase"/>
</dbReference>
<dbReference type="InterPro" id="IPR017871">
    <property type="entry name" value="ABC_transporter-like_CS"/>
</dbReference>
<name>A0ABV6DUW8_9BACL</name>
<dbReference type="InterPro" id="IPR003439">
    <property type="entry name" value="ABC_transporter-like_ATP-bd"/>
</dbReference>
<feature type="transmembrane region" description="Helical" evidence="7">
    <location>
        <begin position="20"/>
        <end position="44"/>
    </location>
</feature>
<dbReference type="PANTHER" id="PTHR24221">
    <property type="entry name" value="ATP-BINDING CASSETTE SUB-FAMILY B"/>
    <property type="match status" value="1"/>
</dbReference>
<comment type="caution">
    <text evidence="10">The sequence shown here is derived from an EMBL/GenBank/DDBJ whole genome shotgun (WGS) entry which is preliminary data.</text>
</comment>
<dbReference type="InterPro" id="IPR027417">
    <property type="entry name" value="P-loop_NTPase"/>
</dbReference>
<dbReference type="Proteomes" id="UP001589776">
    <property type="component" value="Unassembled WGS sequence"/>
</dbReference>
<feature type="transmembrane region" description="Helical" evidence="7">
    <location>
        <begin position="263"/>
        <end position="284"/>
    </location>
</feature>
<dbReference type="PROSITE" id="PS00211">
    <property type="entry name" value="ABC_TRANSPORTER_1"/>
    <property type="match status" value="1"/>
</dbReference>
<proteinExistence type="predicted"/>
<dbReference type="PROSITE" id="PS51257">
    <property type="entry name" value="PROKAR_LIPOPROTEIN"/>
    <property type="match status" value="1"/>
</dbReference>
<evidence type="ECO:0000256" key="7">
    <source>
        <dbReference type="SAM" id="Phobius"/>
    </source>
</evidence>
<organism evidence="10 11">
    <name type="scientific">Paenibacillus chartarius</name>
    <dbReference type="NCBI Taxonomy" id="747481"/>
    <lineage>
        <taxon>Bacteria</taxon>
        <taxon>Bacillati</taxon>
        <taxon>Bacillota</taxon>
        <taxon>Bacilli</taxon>
        <taxon>Bacillales</taxon>
        <taxon>Paenibacillaceae</taxon>
        <taxon>Paenibacillus</taxon>
    </lineage>
</organism>
<sequence>MKLILHLTKRLYAYTGSRLLWNTAGMMLVSCLDGFGIMLLIPLIGMSGILNVSTGSTPAASVVQLLKWIPEGLGLPVILAVYVVLLLGQAVLQRGLAIQDAAIHTRFINRLRLETYRSVLEANWSFFVKKRKSDLIHSMTGELGQVTGGVQLFLQMLNSVTFTAIQLGIAFWLSARMTAFVLICGVVLLLCSRTFIYGSKAAGGRLLEMGKSYLAGITDHFNGMKDIKSNSLEEPRYEWLRRWSDEIEAERMKQVRLSTKSQLLYRGASVILIAIFAYISVTWFHAEREQLLLIIIIFSRLWPRFTGIQSNLESLASMLPAFRTLTDLQEECAASREFRETPAALPDSAERAKVQIGLECREVTYRYDRSQPIYALKNVNLFLPANRMTAVVGKSGAGKSTLIDMLMGLLTPESGQVHVDGKPLSGSTLLSLRQAVSYVPQDPFLFNATIRDNLRLIAPEASEAELWEALEFAVIAELVRRLPQGLDTLIGDRGVRLSGGERQRLVLARAILRKPAVLVLDEATSALDTENEVKIQQAIEKLKGTTTLIVIAHRLSTIRNADQVVVLEQGEVIQAGAFEKLAAERSGKFAQLLKNQGMVPDPVIDTFSIKN</sequence>
<dbReference type="PROSITE" id="PS50893">
    <property type="entry name" value="ABC_TRANSPORTER_2"/>
    <property type="match status" value="1"/>
</dbReference>
<dbReference type="SUPFAM" id="SSF52540">
    <property type="entry name" value="P-loop containing nucleoside triphosphate hydrolases"/>
    <property type="match status" value="1"/>
</dbReference>
<dbReference type="InterPro" id="IPR011527">
    <property type="entry name" value="ABC1_TM_dom"/>
</dbReference>
<evidence type="ECO:0000256" key="2">
    <source>
        <dbReference type="ARBA" id="ARBA00022692"/>
    </source>
</evidence>
<reference evidence="10 11" key="1">
    <citation type="submission" date="2024-09" db="EMBL/GenBank/DDBJ databases">
        <authorList>
            <person name="Sun Q."/>
            <person name="Mori K."/>
        </authorList>
    </citation>
    <scope>NUCLEOTIDE SEQUENCE [LARGE SCALE GENOMIC DNA]</scope>
    <source>
        <strain evidence="10 11">CCM 7759</strain>
    </source>
</reference>
<evidence type="ECO:0000313" key="10">
    <source>
        <dbReference type="EMBL" id="MFC0216455.1"/>
    </source>
</evidence>
<comment type="subcellular location">
    <subcellularLocation>
        <location evidence="1">Cell membrane</location>
        <topology evidence="1">Multi-pass membrane protein</topology>
    </subcellularLocation>
</comment>
<evidence type="ECO:0000259" key="8">
    <source>
        <dbReference type="PROSITE" id="PS50893"/>
    </source>
</evidence>
<dbReference type="PROSITE" id="PS50929">
    <property type="entry name" value="ABC_TM1F"/>
    <property type="match status" value="1"/>
</dbReference>
<evidence type="ECO:0000256" key="6">
    <source>
        <dbReference type="ARBA" id="ARBA00023136"/>
    </source>
</evidence>
<keyword evidence="4 10" id="KW-0067">ATP-binding</keyword>